<evidence type="ECO:0000256" key="5">
    <source>
        <dbReference type="ARBA" id="ARBA00022516"/>
    </source>
</evidence>
<evidence type="ECO:0000256" key="1">
    <source>
        <dbReference type="ARBA" id="ARBA00004305"/>
    </source>
</evidence>
<evidence type="ECO:0000256" key="20">
    <source>
        <dbReference type="ARBA" id="ARBA00070911"/>
    </source>
</evidence>
<evidence type="ECO:0000256" key="19">
    <source>
        <dbReference type="ARBA" id="ARBA00066822"/>
    </source>
</evidence>
<evidence type="ECO:0000259" key="27">
    <source>
        <dbReference type="SMART" id="SM00822"/>
    </source>
</evidence>
<dbReference type="GO" id="GO:0006633">
    <property type="term" value="P:fatty acid biosynthetic process"/>
    <property type="evidence" value="ECO:0007669"/>
    <property type="project" value="UniProtKB-KW"/>
</dbReference>
<evidence type="ECO:0000256" key="11">
    <source>
        <dbReference type="ARBA" id="ARBA00023128"/>
    </source>
</evidence>
<dbReference type="InterPro" id="IPR002347">
    <property type="entry name" value="SDR_fam"/>
</dbReference>
<evidence type="ECO:0000256" key="10">
    <source>
        <dbReference type="ARBA" id="ARBA00023098"/>
    </source>
</evidence>
<dbReference type="Gene3D" id="3.40.50.720">
    <property type="entry name" value="NAD(P)-binding Rossmann-like Domain"/>
    <property type="match status" value="1"/>
</dbReference>
<keyword evidence="5" id="KW-0444">Lipid biosynthesis</keyword>
<proteinExistence type="inferred from homology"/>
<dbReference type="EMBL" id="UFQT01001153">
    <property type="protein sequence ID" value="SSX29177.1"/>
    <property type="molecule type" value="Genomic_DNA"/>
</dbReference>
<dbReference type="PANTHER" id="PTHR42760">
    <property type="entry name" value="SHORT-CHAIN DEHYDROGENASES/REDUCTASES FAMILY MEMBER"/>
    <property type="match status" value="1"/>
</dbReference>
<comment type="catalytic activity">
    <reaction evidence="16">
        <text>17beta-hydroxy-5alpha-androstan-3-one + NAD(+) = 5alpha-androstan-3,17-dione + NADH + H(+)</text>
        <dbReference type="Rhea" id="RHEA:41992"/>
        <dbReference type="ChEBI" id="CHEBI:15378"/>
        <dbReference type="ChEBI" id="CHEBI:15994"/>
        <dbReference type="ChEBI" id="CHEBI:16330"/>
        <dbReference type="ChEBI" id="CHEBI:57540"/>
        <dbReference type="ChEBI" id="CHEBI:57945"/>
    </reaction>
    <physiologicalReaction direction="left-to-right" evidence="16">
        <dbReference type="Rhea" id="RHEA:41993"/>
    </physiologicalReaction>
</comment>
<comment type="catalytic activity">
    <reaction evidence="14">
        <text>17beta-estradiol + NAD(+) = estrone + NADH + H(+)</text>
        <dbReference type="Rhea" id="RHEA:24612"/>
        <dbReference type="ChEBI" id="CHEBI:15378"/>
        <dbReference type="ChEBI" id="CHEBI:16469"/>
        <dbReference type="ChEBI" id="CHEBI:17263"/>
        <dbReference type="ChEBI" id="CHEBI:57540"/>
        <dbReference type="ChEBI" id="CHEBI:57945"/>
        <dbReference type="EC" id="1.1.1.62"/>
    </reaction>
    <physiologicalReaction direction="left-to-right" evidence="14">
        <dbReference type="Rhea" id="RHEA:24613"/>
    </physiologicalReaction>
    <physiologicalReaction direction="right-to-left" evidence="14">
        <dbReference type="Rhea" id="RHEA:24614"/>
    </physiologicalReaction>
</comment>
<dbReference type="SUPFAM" id="SSF51735">
    <property type="entry name" value="NAD(P)-binding Rossmann-fold domains"/>
    <property type="match status" value="1"/>
</dbReference>
<evidence type="ECO:0000256" key="7">
    <source>
        <dbReference type="ARBA" id="ARBA00022832"/>
    </source>
</evidence>
<dbReference type="InterPro" id="IPR036291">
    <property type="entry name" value="NAD(P)-bd_dom_sf"/>
</dbReference>
<evidence type="ECO:0000313" key="30">
    <source>
        <dbReference type="EMBL" id="SSX26265.1"/>
    </source>
</evidence>
<name>A0A336M7G9_CULSO</name>
<evidence type="ECO:0000313" key="28">
    <source>
        <dbReference type="EMBL" id="SSX09275.1"/>
    </source>
</evidence>
<evidence type="ECO:0000256" key="16">
    <source>
        <dbReference type="ARBA" id="ARBA00050435"/>
    </source>
</evidence>
<dbReference type="GO" id="GO:0005759">
    <property type="term" value="C:mitochondrial matrix"/>
    <property type="evidence" value="ECO:0007669"/>
    <property type="project" value="UniProtKB-SubCell"/>
</dbReference>
<dbReference type="PRINTS" id="PR00080">
    <property type="entry name" value="SDRFAMILY"/>
</dbReference>
<dbReference type="AlphaFoldDB" id="A0A336M7G9"/>
<comment type="catalytic activity">
    <reaction evidence="15">
        <text>testosterone + NAD(+) = androst-4-ene-3,17-dione + NADH + H(+)</text>
        <dbReference type="Rhea" id="RHEA:14929"/>
        <dbReference type="ChEBI" id="CHEBI:15378"/>
        <dbReference type="ChEBI" id="CHEBI:16422"/>
        <dbReference type="ChEBI" id="CHEBI:17347"/>
        <dbReference type="ChEBI" id="CHEBI:57540"/>
        <dbReference type="ChEBI" id="CHEBI:57945"/>
        <dbReference type="EC" id="1.1.1.239"/>
    </reaction>
    <physiologicalReaction direction="left-to-right" evidence="15">
        <dbReference type="Rhea" id="RHEA:14930"/>
    </physiologicalReaction>
</comment>
<dbReference type="FunFam" id="3.40.50.720:FF:000231">
    <property type="entry name" value="Estradiol 17-beta-dehydrogenase 8"/>
    <property type="match status" value="1"/>
</dbReference>
<comment type="subunit">
    <text evidence="18">Heterotetramer with CBR4; contains two molecules of HSD17B8 and CBR4.</text>
</comment>
<reference evidence="29" key="2">
    <citation type="submission" date="2018-07" db="EMBL/GenBank/DDBJ databases">
        <authorList>
            <person name="Quirk P.G."/>
            <person name="Krulwich T.A."/>
        </authorList>
    </citation>
    <scope>NUCLEOTIDE SEQUENCE</scope>
</reference>
<gene>
    <name evidence="29" type="primary">CSON013265</name>
    <name evidence="28" type="synonym">CSON000942</name>
    <name evidence="30" type="synonym">CSON013280</name>
</gene>
<dbReference type="EMBL" id="UFQS01001153">
    <property type="protein sequence ID" value="SSX09275.1"/>
    <property type="molecule type" value="Genomic_DNA"/>
</dbReference>
<evidence type="ECO:0000256" key="8">
    <source>
        <dbReference type="ARBA" id="ARBA00023002"/>
    </source>
</evidence>
<dbReference type="GO" id="GO:0004303">
    <property type="term" value="F:estradiol 17-beta-dehydrogenase [NAD(P)+] activity"/>
    <property type="evidence" value="ECO:0007669"/>
    <property type="project" value="UniProtKB-EC"/>
</dbReference>
<dbReference type="Pfam" id="PF13561">
    <property type="entry name" value="adh_short_C2"/>
    <property type="match status" value="1"/>
</dbReference>
<comment type="catalytic activity">
    <reaction evidence="17">
        <text>a (3R)-3-hydroxyacyl-CoA + NAD(+) = a 3-oxoacyl-CoA + NADH + H(+)</text>
        <dbReference type="Rhea" id="RHEA:32711"/>
        <dbReference type="ChEBI" id="CHEBI:15378"/>
        <dbReference type="ChEBI" id="CHEBI:57319"/>
        <dbReference type="ChEBI" id="CHEBI:57540"/>
        <dbReference type="ChEBI" id="CHEBI:57945"/>
        <dbReference type="ChEBI" id="CHEBI:90726"/>
        <dbReference type="EC" id="1.1.1.n12"/>
    </reaction>
    <physiologicalReaction direction="left-to-right" evidence="17">
        <dbReference type="Rhea" id="RHEA:32712"/>
    </physiologicalReaction>
</comment>
<dbReference type="VEuPathDB" id="VectorBase:CSON013265"/>
<dbReference type="VEuPathDB" id="VectorBase:CSON000942"/>
<evidence type="ECO:0000256" key="24">
    <source>
        <dbReference type="ARBA" id="ARBA00083097"/>
    </source>
</evidence>
<evidence type="ECO:0000256" key="6">
    <source>
        <dbReference type="ARBA" id="ARBA00022553"/>
    </source>
</evidence>
<dbReference type="EC" id="1.1.1.n12" evidence="4"/>
<feature type="domain" description="Ketoreductase" evidence="27">
    <location>
        <begin position="8"/>
        <end position="186"/>
    </location>
</feature>
<comment type="pathway">
    <text evidence="13">Steroid biosynthesis; estrogen biosynthesis.</text>
</comment>
<keyword evidence="11" id="KW-0496">Mitochondrion</keyword>
<comment type="subcellular location">
    <subcellularLocation>
        <location evidence="1">Mitochondrion matrix</location>
    </subcellularLocation>
</comment>
<keyword evidence="6" id="KW-0597">Phosphoprotein</keyword>
<evidence type="ECO:0000256" key="22">
    <source>
        <dbReference type="ARBA" id="ARBA00081419"/>
    </source>
</evidence>
<evidence type="ECO:0000256" key="3">
    <source>
        <dbReference type="ARBA" id="ARBA00006484"/>
    </source>
</evidence>
<evidence type="ECO:0000256" key="2">
    <source>
        <dbReference type="ARBA" id="ARBA00005194"/>
    </source>
</evidence>
<dbReference type="SMART" id="SM00822">
    <property type="entry name" value="PKS_KR"/>
    <property type="match status" value="1"/>
</dbReference>
<evidence type="ECO:0000313" key="29">
    <source>
        <dbReference type="EMBL" id="SSX26264.1"/>
    </source>
</evidence>
<evidence type="ECO:0000256" key="15">
    <source>
        <dbReference type="ARBA" id="ARBA00050232"/>
    </source>
</evidence>
<keyword evidence="9" id="KW-0520">NAD</keyword>
<dbReference type="PANTHER" id="PTHR42760:SF83">
    <property type="entry name" value="(3R)-3-HYDROXYACYL-COA DEHYDROGENASE"/>
    <property type="match status" value="1"/>
</dbReference>
<dbReference type="EC" id="1.1.1.239" evidence="19"/>
<dbReference type="InterPro" id="IPR057326">
    <property type="entry name" value="KR_dom"/>
</dbReference>
<dbReference type="GO" id="GO:0008210">
    <property type="term" value="P:estrogen metabolic process"/>
    <property type="evidence" value="ECO:0007669"/>
    <property type="project" value="UniProtKB-ARBA"/>
</dbReference>
<keyword evidence="12" id="KW-0275">Fatty acid biosynthesis</keyword>
<evidence type="ECO:0000256" key="4">
    <source>
        <dbReference type="ARBA" id="ARBA00012456"/>
    </source>
</evidence>
<evidence type="ECO:0000256" key="25">
    <source>
        <dbReference type="ARBA" id="ARBA00083258"/>
    </source>
</evidence>
<dbReference type="VEuPathDB" id="VectorBase:CSON013280"/>
<dbReference type="GO" id="GO:0047035">
    <property type="term" value="F:testosterone dehydrogenase (NAD+) activity"/>
    <property type="evidence" value="ECO:0007669"/>
    <property type="project" value="UniProtKB-EC"/>
</dbReference>
<keyword evidence="7" id="KW-0276">Fatty acid metabolism</keyword>
<evidence type="ECO:0000256" key="17">
    <source>
        <dbReference type="ARBA" id="ARBA00052680"/>
    </source>
</evidence>
<dbReference type="GO" id="GO:0048038">
    <property type="term" value="F:quinone binding"/>
    <property type="evidence" value="ECO:0007669"/>
    <property type="project" value="TreeGrafter"/>
</dbReference>
<keyword evidence="8" id="KW-0560">Oxidoreductase</keyword>
<organism evidence="29">
    <name type="scientific">Culicoides sonorensis</name>
    <name type="common">Biting midge</name>
    <dbReference type="NCBI Taxonomy" id="179676"/>
    <lineage>
        <taxon>Eukaryota</taxon>
        <taxon>Metazoa</taxon>
        <taxon>Ecdysozoa</taxon>
        <taxon>Arthropoda</taxon>
        <taxon>Hexapoda</taxon>
        <taxon>Insecta</taxon>
        <taxon>Pterygota</taxon>
        <taxon>Neoptera</taxon>
        <taxon>Endopterygota</taxon>
        <taxon>Diptera</taxon>
        <taxon>Nematocera</taxon>
        <taxon>Chironomoidea</taxon>
        <taxon>Ceratopogonidae</taxon>
        <taxon>Ceratopogoninae</taxon>
        <taxon>Culicoides</taxon>
        <taxon>Monoculicoides</taxon>
    </lineage>
</organism>
<evidence type="ECO:0000256" key="23">
    <source>
        <dbReference type="ARBA" id="ARBA00081936"/>
    </source>
</evidence>
<dbReference type="EMBL" id="UFQT01000663">
    <property type="protein sequence ID" value="SSX26264.1"/>
    <property type="molecule type" value="Genomic_DNA"/>
</dbReference>
<feature type="coiled-coil region" evidence="26">
    <location>
        <begin position="34"/>
        <end position="61"/>
    </location>
</feature>
<comment type="pathway">
    <text evidence="2">Lipid metabolism; fatty acid biosynthesis.</text>
</comment>
<evidence type="ECO:0000256" key="14">
    <source>
        <dbReference type="ARBA" id="ARBA00049069"/>
    </source>
</evidence>
<evidence type="ECO:0000256" key="26">
    <source>
        <dbReference type="SAM" id="Coils"/>
    </source>
</evidence>
<evidence type="ECO:0000256" key="12">
    <source>
        <dbReference type="ARBA" id="ARBA00023160"/>
    </source>
</evidence>
<keyword evidence="10" id="KW-0443">Lipid metabolism</keyword>
<reference evidence="28" key="1">
    <citation type="submission" date="2018-04" db="EMBL/GenBank/DDBJ databases">
        <authorList>
            <person name="Go L.Y."/>
            <person name="Mitchell J.A."/>
        </authorList>
    </citation>
    <scope>NUCLEOTIDE SEQUENCE</scope>
    <source>
        <tissue evidence="28">Whole organism</tissue>
    </source>
</reference>
<comment type="similarity">
    <text evidence="3">Belongs to the short-chain dehydrogenases/reductases (SDR) family.</text>
</comment>
<dbReference type="PRINTS" id="PR00081">
    <property type="entry name" value="GDHRDH"/>
</dbReference>
<evidence type="ECO:0000256" key="9">
    <source>
        <dbReference type="ARBA" id="ARBA00023027"/>
    </source>
</evidence>
<dbReference type="OMA" id="VWDTTMA"/>
<accession>A0A336M7G9</accession>
<evidence type="ECO:0000256" key="18">
    <source>
        <dbReference type="ARBA" id="ARBA00065174"/>
    </source>
</evidence>
<keyword evidence="26" id="KW-0175">Coiled coil</keyword>
<evidence type="ECO:0000256" key="13">
    <source>
        <dbReference type="ARBA" id="ARBA00037929"/>
    </source>
</evidence>
<sequence length="244" mass="26106">MVNILFGKLALVTGGASGIGRAACRLLARDGATVIVADRKLNKAEETLKLLNRDGKAIELDVSSSISVNQAVENVIAEYKRPPSILVNSAGIIRDSWLLKMSEPDFDLVLDVNLKGTWLVMQYFAKAMVDYKVQGSIINLSSIVARNGNMGQSNYAPSKAGVEALTKVAAKEFGKFNIRVNAVVPGFIESPMTDVVPDEAKKAFATQCAMHRLGQPEEVAEAIAFLASDKASYVNGCTLEVNGG</sequence>
<dbReference type="EMBL" id="UFQT01000664">
    <property type="protein sequence ID" value="SSX26265.1"/>
    <property type="molecule type" value="Genomic_DNA"/>
</dbReference>
<evidence type="ECO:0000256" key="21">
    <source>
        <dbReference type="ARBA" id="ARBA00077835"/>
    </source>
</evidence>
<protein>
    <recommendedName>
        <fullName evidence="20">(3R)-3-hydroxyacyl-CoA dehydrogenase</fullName>
        <ecNumber evidence="19">1.1.1.239</ecNumber>
        <ecNumber evidence="4">1.1.1.n12</ecNumber>
    </recommendedName>
    <alternativeName>
        <fullName evidence="22">17-beta-hydroxysteroid dehydrogenase 8</fullName>
    </alternativeName>
    <alternativeName>
        <fullName evidence="21">3-ketoacyl-[acyl-carrier-protein] reductase alpha subunit</fullName>
    </alternativeName>
    <alternativeName>
        <fullName evidence="24">3-oxoacyl-[acyl-carrier-protein] reductase</fullName>
    </alternativeName>
    <alternativeName>
        <fullName evidence="25">Estradiol 17-beta-dehydrogenase 8</fullName>
    </alternativeName>
    <alternativeName>
        <fullName evidence="23">Testosterone 17-beta-dehydrogenase 8</fullName>
    </alternativeName>
</protein>